<comment type="caution">
    <text evidence="3">The sequence shown here is derived from an EMBL/GenBank/DDBJ whole genome shotgun (WGS) entry which is preliminary data.</text>
</comment>
<keyword evidence="2" id="KW-0472">Membrane</keyword>
<feature type="transmembrane region" description="Helical" evidence="2">
    <location>
        <begin position="6"/>
        <end position="28"/>
    </location>
</feature>
<proteinExistence type="predicted"/>
<feature type="compositionally biased region" description="Gly residues" evidence="1">
    <location>
        <begin position="262"/>
        <end position="292"/>
    </location>
</feature>
<evidence type="ECO:0000256" key="2">
    <source>
        <dbReference type="SAM" id="Phobius"/>
    </source>
</evidence>
<dbReference type="Proteomes" id="UP000320338">
    <property type="component" value="Unassembled WGS sequence"/>
</dbReference>
<keyword evidence="2" id="KW-0812">Transmembrane</keyword>
<gene>
    <name evidence="3" type="ORF">PHY01_27860</name>
</gene>
<feature type="region of interest" description="Disordered" evidence="1">
    <location>
        <begin position="261"/>
        <end position="292"/>
    </location>
</feature>
<feature type="transmembrane region" description="Helical" evidence="2">
    <location>
        <begin position="172"/>
        <end position="191"/>
    </location>
</feature>
<protein>
    <recommendedName>
        <fullName evidence="5">TIGR04222 domain-containing membrane protein</fullName>
    </recommendedName>
</protein>
<name>A0A4Y3WNQ5_9PSEU</name>
<dbReference type="EMBL" id="BJNG01000019">
    <property type="protein sequence ID" value="GEC20503.1"/>
    <property type="molecule type" value="Genomic_DNA"/>
</dbReference>
<dbReference type="RefSeq" id="WP_170183805.1">
    <property type="nucleotide sequence ID" value="NZ_BAAARZ010000074.1"/>
</dbReference>
<accession>A0A4Y3WNQ5</accession>
<keyword evidence="2" id="KW-1133">Transmembrane helix</keyword>
<dbReference type="NCBIfam" id="TIGR04222">
    <property type="entry name" value="near_uncomplex"/>
    <property type="match status" value="1"/>
</dbReference>
<evidence type="ECO:0000256" key="1">
    <source>
        <dbReference type="SAM" id="MobiDB-lite"/>
    </source>
</evidence>
<evidence type="ECO:0008006" key="5">
    <source>
        <dbReference type="Google" id="ProtNLM"/>
    </source>
</evidence>
<reference evidence="3 4" key="1">
    <citation type="submission" date="2019-06" db="EMBL/GenBank/DDBJ databases">
        <title>Whole genome shotgun sequence of Pseudonocardia hydrocarbonoxydans NBRC 14498.</title>
        <authorList>
            <person name="Hosoyama A."/>
            <person name="Uohara A."/>
            <person name="Ohji S."/>
            <person name="Ichikawa N."/>
        </authorList>
    </citation>
    <scope>NUCLEOTIDE SEQUENCE [LARGE SCALE GENOMIC DNA]</scope>
    <source>
        <strain evidence="3 4">NBRC 14498</strain>
    </source>
</reference>
<dbReference type="InterPro" id="IPR026467">
    <property type="entry name" value="Ser/Gly_Cys_C_dom"/>
</dbReference>
<evidence type="ECO:0000313" key="3">
    <source>
        <dbReference type="EMBL" id="GEC20503.1"/>
    </source>
</evidence>
<sequence length="292" mass="29748">MDEGTWGISGPVFLVGYLLLAAVVWVAAAQRRRALADGPDRPVHDLGGHEVAYLNGGPDLAVTSALTAMHLSGTVAPVKGTVRAVGRLDPGADALERAVHFTTGSPVQRSRLPLHRPVRSALDAVHKHLVGAGLLLSEPQRRRIRATGWWMGAVAGIGLLRLLAGVADSRPVGFLVVALLGVSLVTVVLLVRAPRRTRAGDRLLARLAREHHELDPAQRPDWVAYGPATAALGVGIFGAGALWASDPAFAEELAMQRATTGSGDGGGGYSGDGGGSSDGGGGGGGCGGGCGG</sequence>
<keyword evidence="4" id="KW-1185">Reference proteome</keyword>
<feature type="transmembrane region" description="Helical" evidence="2">
    <location>
        <begin position="148"/>
        <end position="166"/>
    </location>
</feature>
<dbReference type="AlphaFoldDB" id="A0A4Y3WNQ5"/>
<organism evidence="3 4">
    <name type="scientific">Pseudonocardia hydrocarbonoxydans</name>
    <dbReference type="NCBI Taxonomy" id="76726"/>
    <lineage>
        <taxon>Bacteria</taxon>
        <taxon>Bacillati</taxon>
        <taxon>Actinomycetota</taxon>
        <taxon>Actinomycetes</taxon>
        <taxon>Pseudonocardiales</taxon>
        <taxon>Pseudonocardiaceae</taxon>
        <taxon>Pseudonocardia</taxon>
    </lineage>
</organism>
<evidence type="ECO:0000313" key="4">
    <source>
        <dbReference type="Proteomes" id="UP000320338"/>
    </source>
</evidence>